<keyword evidence="4" id="KW-1185">Reference proteome</keyword>
<accession>A0AA39IBC8</accession>
<gene>
    <name evidence="3" type="ORF">QR680_014719</name>
</gene>
<proteinExistence type="predicted"/>
<comment type="caution">
    <text evidence="3">The sequence shown here is derived from an EMBL/GenBank/DDBJ whole genome shotgun (WGS) entry which is preliminary data.</text>
</comment>
<keyword evidence="2" id="KW-0732">Signal</keyword>
<name>A0AA39IBC8_9BILA</name>
<feature type="chain" id="PRO_5041429608" evidence="2">
    <location>
        <begin position="19"/>
        <end position="322"/>
    </location>
</feature>
<evidence type="ECO:0000256" key="1">
    <source>
        <dbReference type="SAM" id="Phobius"/>
    </source>
</evidence>
<evidence type="ECO:0000313" key="3">
    <source>
        <dbReference type="EMBL" id="KAK0420495.1"/>
    </source>
</evidence>
<sequence>MNAALALRFSLLFLVTSAELQLIWNETILHIPRNELSLLQLRKEIDVKDDRLKCANSRVEVALSDGAIFTYSVDSSIRIFVNCDNRICKHFTEERIVFGRPRWSRTLRVDIEYSYALLKVTVDGVKLPNVDCNNIARLAAVRFFSESGCNYTRHSKALISPHIARSRLGIDVAPIIARKAAAHEEKRRQLTILGAKITRQPCRNLRSNPYWLSMGRKASDNGNIYIERLKHDDDLLQGMIAALYLILCCSFVWLQAQTTYMRAAAKKRYERRKNRPVTFMKITTPRMKDVQKYIEKSKVILRAAYRIPTEFVTEKNRQRLQQ</sequence>
<keyword evidence="1" id="KW-0812">Transmembrane</keyword>
<dbReference type="EMBL" id="JAUCMV010000002">
    <property type="protein sequence ID" value="KAK0420495.1"/>
    <property type="molecule type" value="Genomic_DNA"/>
</dbReference>
<organism evidence="3 4">
    <name type="scientific">Steinernema hermaphroditum</name>
    <dbReference type="NCBI Taxonomy" id="289476"/>
    <lineage>
        <taxon>Eukaryota</taxon>
        <taxon>Metazoa</taxon>
        <taxon>Ecdysozoa</taxon>
        <taxon>Nematoda</taxon>
        <taxon>Chromadorea</taxon>
        <taxon>Rhabditida</taxon>
        <taxon>Tylenchina</taxon>
        <taxon>Panagrolaimomorpha</taxon>
        <taxon>Strongyloidoidea</taxon>
        <taxon>Steinernematidae</taxon>
        <taxon>Steinernema</taxon>
    </lineage>
</organism>
<dbReference type="AlphaFoldDB" id="A0AA39IBC8"/>
<reference evidence="3" key="1">
    <citation type="submission" date="2023-06" db="EMBL/GenBank/DDBJ databases">
        <title>Genomic analysis of the entomopathogenic nematode Steinernema hermaphroditum.</title>
        <authorList>
            <person name="Schwarz E.M."/>
            <person name="Heppert J.K."/>
            <person name="Baniya A."/>
            <person name="Schwartz H.T."/>
            <person name="Tan C.-H."/>
            <person name="Antoshechkin I."/>
            <person name="Sternberg P.W."/>
            <person name="Goodrich-Blair H."/>
            <person name="Dillman A.R."/>
        </authorList>
    </citation>
    <scope>NUCLEOTIDE SEQUENCE</scope>
    <source>
        <strain evidence="3">PS9179</strain>
        <tissue evidence="3">Whole animal</tissue>
    </source>
</reference>
<keyword evidence="1" id="KW-1133">Transmembrane helix</keyword>
<evidence type="ECO:0000313" key="4">
    <source>
        <dbReference type="Proteomes" id="UP001175271"/>
    </source>
</evidence>
<feature type="transmembrane region" description="Helical" evidence="1">
    <location>
        <begin position="235"/>
        <end position="254"/>
    </location>
</feature>
<dbReference type="Proteomes" id="UP001175271">
    <property type="component" value="Unassembled WGS sequence"/>
</dbReference>
<evidence type="ECO:0000256" key="2">
    <source>
        <dbReference type="SAM" id="SignalP"/>
    </source>
</evidence>
<protein>
    <submittedName>
        <fullName evidence="3">Uncharacterized protein</fullName>
    </submittedName>
</protein>
<feature type="signal peptide" evidence="2">
    <location>
        <begin position="1"/>
        <end position="18"/>
    </location>
</feature>
<keyword evidence="1" id="KW-0472">Membrane</keyword>